<dbReference type="InterPro" id="IPR012349">
    <property type="entry name" value="Split_barrel_FMN-bd"/>
</dbReference>
<evidence type="ECO:0000313" key="3">
    <source>
        <dbReference type="Proteomes" id="UP000184394"/>
    </source>
</evidence>
<organism evidence="2 3">
    <name type="scientific">Ruminococcus flavefaciens</name>
    <dbReference type="NCBI Taxonomy" id="1265"/>
    <lineage>
        <taxon>Bacteria</taxon>
        <taxon>Bacillati</taxon>
        <taxon>Bacillota</taxon>
        <taxon>Clostridia</taxon>
        <taxon>Eubacteriales</taxon>
        <taxon>Oscillospiraceae</taxon>
        <taxon>Ruminococcus</taxon>
    </lineage>
</organism>
<dbReference type="InterPro" id="IPR038725">
    <property type="entry name" value="YdaG_split_barrel_FMN-bd"/>
</dbReference>
<proteinExistence type="predicted"/>
<dbReference type="Gene3D" id="2.30.110.10">
    <property type="entry name" value="Electron Transport, Fmn-binding Protein, Chain A"/>
    <property type="match status" value="1"/>
</dbReference>
<feature type="domain" description="General stress protein FMN-binding split barrel" evidence="1">
    <location>
        <begin position="44"/>
        <end position="126"/>
    </location>
</feature>
<dbReference type="RefSeq" id="WP_072951593.1">
    <property type="nucleotide sequence ID" value="NZ_FRCT01000011.1"/>
</dbReference>
<dbReference type="Pfam" id="PF16242">
    <property type="entry name" value="Pyrid_ox_like"/>
    <property type="match status" value="1"/>
</dbReference>
<gene>
    <name evidence="2" type="ORF">SAMN04487860_11131</name>
</gene>
<dbReference type="SUPFAM" id="SSF50475">
    <property type="entry name" value="FMN-binding split barrel"/>
    <property type="match status" value="1"/>
</dbReference>
<dbReference type="Proteomes" id="UP000184394">
    <property type="component" value="Unassembled WGS sequence"/>
</dbReference>
<name>A0A1M7L2P3_RUMFL</name>
<reference evidence="2 3" key="1">
    <citation type="submission" date="2016-11" db="EMBL/GenBank/DDBJ databases">
        <authorList>
            <person name="Jaros S."/>
            <person name="Januszkiewicz K."/>
            <person name="Wedrychowicz H."/>
        </authorList>
    </citation>
    <scope>NUCLEOTIDE SEQUENCE [LARGE SCALE GENOMIC DNA]</scope>
    <source>
        <strain evidence="2 3">Y1</strain>
    </source>
</reference>
<dbReference type="OrthoDB" id="1954371at2"/>
<protein>
    <submittedName>
        <fullName evidence="2">Pyridoxamine 5'-phosphate oxidase like</fullName>
    </submittedName>
</protein>
<dbReference type="EMBL" id="FRCT01000011">
    <property type="protein sequence ID" value="SHM72123.1"/>
    <property type="molecule type" value="Genomic_DNA"/>
</dbReference>
<evidence type="ECO:0000259" key="1">
    <source>
        <dbReference type="Pfam" id="PF16242"/>
    </source>
</evidence>
<accession>A0A1M7L2P3</accession>
<evidence type="ECO:0000313" key="2">
    <source>
        <dbReference type="EMBL" id="SHM72123.1"/>
    </source>
</evidence>
<dbReference type="AlphaFoldDB" id="A0A1M7L2P3"/>
<sequence length="156" mass="18227">MTHDEIMHLIDRSLFATIGYADEQGRQNVRRVFCVWHKGMGRHLISTNTSSSHVKSLMQHPESCLYFADDTSFEGICLYGKTVIHFEREYKELLWNEGDEKYYPGGIDDEDYCIMEFIADSGRFYRYDGKGDLLKNDIERYDCGKEFENGYSKSAK</sequence>